<protein>
    <submittedName>
        <fullName evidence="2">Uncharacterized protein</fullName>
    </submittedName>
</protein>
<sequence length="242" mass="26583">MPVHSSHGHRHPEILWYVQAPAPPAKDWRSSSPGGSSPPVPPQPWGSCLLRVAGPYAICGERRRRRRAAGCSMPASDAVPLSTVALLSLHPGWHSWHLIRAGVLNRGPPALSHFSACQGPAHTPTARKQRIDSDRSQDAEYPAIPPLFRAPRITSAWKPPPVCRGDVPLVSVARLPVPCLREVARKEAGWSRIRAPPLPFGYLRKINPAPTGTDRSSRSRLQAALWDARFYGMQKSSQARNE</sequence>
<dbReference type="AlphaFoldDB" id="A0AAV7UAK6"/>
<evidence type="ECO:0000256" key="1">
    <source>
        <dbReference type="SAM" id="MobiDB-lite"/>
    </source>
</evidence>
<dbReference type="Proteomes" id="UP001066276">
    <property type="component" value="Chromosome 3_1"/>
</dbReference>
<dbReference type="EMBL" id="JANPWB010000005">
    <property type="protein sequence ID" value="KAJ1185034.1"/>
    <property type="molecule type" value="Genomic_DNA"/>
</dbReference>
<organism evidence="2 3">
    <name type="scientific">Pleurodeles waltl</name>
    <name type="common">Iberian ribbed newt</name>
    <dbReference type="NCBI Taxonomy" id="8319"/>
    <lineage>
        <taxon>Eukaryota</taxon>
        <taxon>Metazoa</taxon>
        <taxon>Chordata</taxon>
        <taxon>Craniata</taxon>
        <taxon>Vertebrata</taxon>
        <taxon>Euteleostomi</taxon>
        <taxon>Amphibia</taxon>
        <taxon>Batrachia</taxon>
        <taxon>Caudata</taxon>
        <taxon>Salamandroidea</taxon>
        <taxon>Salamandridae</taxon>
        <taxon>Pleurodelinae</taxon>
        <taxon>Pleurodeles</taxon>
    </lineage>
</organism>
<comment type="caution">
    <text evidence="2">The sequence shown here is derived from an EMBL/GenBank/DDBJ whole genome shotgun (WGS) entry which is preliminary data.</text>
</comment>
<gene>
    <name evidence="2" type="ORF">NDU88_001830</name>
</gene>
<accession>A0AAV7UAK6</accession>
<name>A0AAV7UAK6_PLEWA</name>
<proteinExistence type="predicted"/>
<feature type="region of interest" description="Disordered" evidence="1">
    <location>
        <begin position="116"/>
        <end position="136"/>
    </location>
</feature>
<reference evidence="2" key="1">
    <citation type="journal article" date="2022" name="bioRxiv">
        <title>Sequencing and chromosome-scale assembly of the giantPleurodeles waltlgenome.</title>
        <authorList>
            <person name="Brown T."/>
            <person name="Elewa A."/>
            <person name="Iarovenko S."/>
            <person name="Subramanian E."/>
            <person name="Araus A.J."/>
            <person name="Petzold A."/>
            <person name="Susuki M."/>
            <person name="Suzuki K.-i.T."/>
            <person name="Hayashi T."/>
            <person name="Toyoda A."/>
            <person name="Oliveira C."/>
            <person name="Osipova E."/>
            <person name="Leigh N.D."/>
            <person name="Simon A."/>
            <person name="Yun M.H."/>
        </authorList>
    </citation>
    <scope>NUCLEOTIDE SEQUENCE</scope>
    <source>
        <strain evidence="2">20211129_DDA</strain>
        <tissue evidence="2">Liver</tissue>
    </source>
</reference>
<evidence type="ECO:0000313" key="3">
    <source>
        <dbReference type="Proteomes" id="UP001066276"/>
    </source>
</evidence>
<keyword evidence="3" id="KW-1185">Reference proteome</keyword>
<evidence type="ECO:0000313" key="2">
    <source>
        <dbReference type="EMBL" id="KAJ1185034.1"/>
    </source>
</evidence>